<evidence type="ECO:0000256" key="1">
    <source>
        <dbReference type="ARBA" id="ARBA00023172"/>
    </source>
</evidence>
<dbReference type="SUPFAM" id="SSF56349">
    <property type="entry name" value="DNA breaking-rejoining enzymes"/>
    <property type="match status" value="1"/>
</dbReference>
<dbReference type="GO" id="GO:0003677">
    <property type="term" value="F:DNA binding"/>
    <property type="evidence" value="ECO:0007669"/>
    <property type="project" value="InterPro"/>
</dbReference>
<reference evidence="2" key="1">
    <citation type="submission" date="2019-08" db="EMBL/GenBank/DDBJ databases">
        <authorList>
            <person name="Kucharzyk K."/>
            <person name="Murdoch R.W."/>
            <person name="Higgins S."/>
            <person name="Loffler F."/>
        </authorList>
    </citation>
    <scope>NUCLEOTIDE SEQUENCE</scope>
</reference>
<dbReference type="InterPro" id="IPR013762">
    <property type="entry name" value="Integrase-like_cat_sf"/>
</dbReference>
<dbReference type="GO" id="GO:0015074">
    <property type="term" value="P:DNA integration"/>
    <property type="evidence" value="ECO:0007669"/>
    <property type="project" value="InterPro"/>
</dbReference>
<comment type="caution">
    <text evidence="2">The sequence shown here is derived from an EMBL/GenBank/DDBJ whole genome shotgun (WGS) entry which is preliminary data.</text>
</comment>
<sequence>MYFETTVTLAKGLSIETVSKMLGHINIETIQIYARITNRKIGNDMERFRRSLQVLRRYIRK</sequence>
<dbReference type="EMBL" id="VSSQ01003046">
    <property type="protein sequence ID" value="MPM18776.1"/>
    <property type="molecule type" value="Genomic_DNA"/>
</dbReference>
<gene>
    <name evidence="2" type="ORF">SDC9_65192</name>
</gene>
<evidence type="ECO:0000313" key="2">
    <source>
        <dbReference type="EMBL" id="MPM18776.1"/>
    </source>
</evidence>
<dbReference type="InterPro" id="IPR011010">
    <property type="entry name" value="DNA_brk_join_enz"/>
</dbReference>
<organism evidence="2">
    <name type="scientific">bioreactor metagenome</name>
    <dbReference type="NCBI Taxonomy" id="1076179"/>
    <lineage>
        <taxon>unclassified sequences</taxon>
        <taxon>metagenomes</taxon>
        <taxon>ecological metagenomes</taxon>
    </lineage>
</organism>
<name>A0A644XRD5_9ZZZZ</name>
<dbReference type="GO" id="GO:0006310">
    <property type="term" value="P:DNA recombination"/>
    <property type="evidence" value="ECO:0007669"/>
    <property type="project" value="UniProtKB-KW"/>
</dbReference>
<accession>A0A644XRD5</accession>
<protein>
    <recommendedName>
        <fullName evidence="3">Tyr recombinase domain-containing protein</fullName>
    </recommendedName>
</protein>
<proteinExistence type="predicted"/>
<dbReference type="Gene3D" id="1.10.443.10">
    <property type="entry name" value="Intergrase catalytic core"/>
    <property type="match status" value="1"/>
</dbReference>
<keyword evidence="1" id="KW-0233">DNA recombination</keyword>
<dbReference type="AlphaFoldDB" id="A0A644XRD5"/>
<evidence type="ECO:0008006" key="3">
    <source>
        <dbReference type="Google" id="ProtNLM"/>
    </source>
</evidence>